<dbReference type="Proteomes" id="UP001500886">
    <property type="component" value="Unassembled WGS sequence"/>
</dbReference>
<sequence length="394" mass="41169">MARLNRAQTQERTRARVLAAAREEFAEKGFRAARIDAVAERAELTRGAVYSNFPGKRALYFTVLAERAERAPAPPVTEAVGSTAREALGALARTWVARLPGTGFADAGCAPGGVPPQYGEARIDVDALPEILTDTRLAQSFVELMKLDALLLALALEHLRPPRSPEGAPPGRLVRLAETVLTSLHGARQLAAAAPGFVQPFDMVSAAERLCGLELNDWWAPPPVHPPARAEDRPWEPPAAVDAVRAAPAPLHEDGIVAVLGLHRLSAAEEAVRAAPPGTPVTVVVVTGDPGELMPLARLVVAELCGCLRSAFPRAAWPALRVVCDSTGALAAAAGVPAVDDDTETAIRIEAGRVVTRADGFGACHAVASARLTADASEVTGPRAAGVRVPVSGP</sequence>
<evidence type="ECO:0000256" key="1">
    <source>
        <dbReference type="ARBA" id="ARBA00023015"/>
    </source>
</evidence>
<keyword evidence="1" id="KW-0805">Transcription regulation</keyword>
<organism evidence="6 7">
    <name type="scientific">Streptomyces luteosporeus</name>
    <dbReference type="NCBI Taxonomy" id="173856"/>
    <lineage>
        <taxon>Bacteria</taxon>
        <taxon>Bacillati</taxon>
        <taxon>Actinomycetota</taxon>
        <taxon>Actinomycetes</taxon>
        <taxon>Kitasatosporales</taxon>
        <taxon>Streptomycetaceae</taxon>
        <taxon>Streptomyces</taxon>
    </lineage>
</organism>
<dbReference type="EMBL" id="BAAASL010000005">
    <property type="protein sequence ID" value="GAA2712108.1"/>
    <property type="molecule type" value="Genomic_DNA"/>
</dbReference>
<dbReference type="PROSITE" id="PS50977">
    <property type="entry name" value="HTH_TETR_2"/>
    <property type="match status" value="1"/>
</dbReference>
<dbReference type="PANTHER" id="PTHR30055:SF234">
    <property type="entry name" value="HTH-TYPE TRANSCRIPTIONAL REGULATOR BETI"/>
    <property type="match status" value="1"/>
</dbReference>
<evidence type="ECO:0000256" key="4">
    <source>
        <dbReference type="PROSITE-ProRule" id="PRU00335"/>
    </source>
</evidence>
<protein>
    <submittedName>
        <fullName evidence="6">TetR/AcrR family transcriptional regulator</fullName>
    </submittedName>
</protein>
<comment type="caution">
    <text evidence="6">The sequence shown here is derived from an EMBL/GenBank/DDBJ whole genome shotgun (WGS) entry which is preliminary data.</text>
</comment>
<dbReference type="PRINTS" id="PR00455">
    <property type="entry name" value="HTHTETR"/>
</dbReference>
<proteinExistence type="predicted"/>
<feature type="domain" description="HTH tetR-type" evidence="5">
    <location>
        <begin position="11"/>
        <end position="71"/>
    </location>
</feature>
<accession>A0ABN3TMU5</accession>
<dbReference type="InterPro" id="IPR050109">
    <property type="entry name" value="HTH-type_TetR-like_transc_reg"/>
</dbReference>
<reference evidence="6 7" key="1">
    <citation type="journal article" date="2019" name="Int. J. Syst. Evol. Microbiol.">
        <title>The Global Catalogue of Microorganisms (GCM) 10K type strain sequencing project: providing services to taxonomists for standard genome sequencing and annotation.</title>
        <authorList>
            <consortium name="The Broad Institute Genomics Platform"/>
            <consortium name="The Broad Institute Genome Sequencing Center for Infectious Disease"/>
            <person name="Wu L."/>
            <person name="Ma J."/>
        </authorList>
    </citation>
    <scope>NUCLEOTIDE SEQUENCE [LARGE SCALE GENOMIC DNA]</scope>
    <source>
        <strain evidence="6 7">JCM 4542</strain>
    </source>
</reference>
<dbReference type="RefSeq" id="WP_344434034.1">
    <property type="nucleotide sequence ID" value="NZ_BAAASL010000005.1"/>
</dbReference>
<dbReference type="SUPFAM" id="SSF46689">
    <property type="entry name" value="Homeodomain-like"/>
    <property type="match status" value="1"/>
</dbReference>
<dbReference type="PANTHER" id="PTHR30055">
    <property type="entry name" value="HTH-TYPE TRANSCRIPTIONAL REGULATOR RUTR"/>
    <property type="match status" value="1"/>
</dbReference>
<evidence type="ECO:0000313" key="6">
    <source>
        <dbReference type="EMBL" id="GAA2712108.1"/>
    </source>
</evidence>
<evidence type="ECO:0000259" key="5">
    <source>
        <dbReference type="PROSITE" id="PS50977"/>
    </source>
</evidence>
<evidence type="ECO:0000256" key="2">
    <source>
        <dbReference type="ARBA" id="ARBA00023125"/>
    </source>
</evidence>
<evidence type="ECO:0000313" key="7">
    <source>
        <dbReference type="Proteomes" id="UP001500886"/>
    </source>
</evidence>
<evidence type="ECO:0000256" key="3">
    <source>
        <dbReference type="ARBA" id="ARBA00023163"/>
    </source>
</evidence>
<keyword evidence="3" id="KW-0804">Transcription</keyword>
<dbReference type="InterPro" id="IPR001647">
    <property type="entry name" value="HTH_TetR"/>
</dbReference>
<dbReference type="Gene3D" id="1.10.357.10">
    <property type="entry name" value="Tetracycline Repressor, domain 2"/>
    <property type="match status" value="1"/>
</dbReference>
<dbReference type="InterPro" id="IPR009057">
    <property type="entry name" value="Homeodomain-like_sf"/>
</dbReference>
<keyword evidence="7" id="KW-1185">Reference proteome</keyword>
<name>A0ABN3TMU5_9ACTN</name>
<keyword evidence="2 4" id="KW-0238">DNA-binding</keyword>
<feature type="DNA-binding region" description="H-T-H motif" evidence="4">
    <location>
        <begin position="34"/>
        <end position="53"/>
    </location>
</feature>
<dbReference type="Pfam" id="PF00440">
    <property type="entry name" value="TetR_N"/>
    <property type="match status" value="1"/>
</dbReference>
<gene>
    <name evidence="6" type="ORF">GCM10010315_15130</name>
</gene>